<feature type="domain" description="DUF7745" evidence="1">
    <location>
        <begin position="25"/>
        <end position="139"/>
    </location>
</feature>
<dbReference type="AlphaFoldDB" id="A0A371HHQ8"/>
<dbReference type="PANTHER" id="PTHR48154">
    <property type="entry name" value="PROTEIN, PUTATIVE-RELATED"/>
    <property type="match status" value="1"/>
</dbReference>
<protein>
    <recommendedName>
        <fullName evidence="1">DUF7745 domain-containing protein</fullName>
    </recommendedName>
</protein>
<dbReference type="Proteomes" id="UP000257109">
    <property type="component" value="Unassembled WGS sequence"/>
</dbReference>
<dbReference type="EMBL" id="QJKJ01002556">
    <property type="protein sequence ID" value="RDY02337.1"/>
    <property type="molecule type" value="Genomic_DNA"/>
</dbReference>
<accession>A0A371HHQ8</accession>
<feature type="non-terminal residue" evidence="2">
    <location>
        <position position="1"/>
    </location>
</feature>
<name>A0A371HHQ8_MUCPR</name>
<organism evidence="2 3">
    <name type="scientific">Mucuna pruriens</name>
    <name type="common">Velvet bean</name>
    <name type="synonym">Dolichos pruriens</name>
    <dbReference type="NCBI Taxonomy" id="157652"/>
    <lineage>
        <taxon>Eukaryota</taxon>
        <taxon>Viridiplantae</taxon>
        <taxon>Streptophyta</taxon>
        <taxon>Embryophyta</taxon>
        <taxon>Tracheophyta</taxon>
        <taxon>Spermatophyta</taxon>
        <taxon>Magnoliopsida</taxon>
        <taxon>eudicotyledons</taxon>
        <taxon>Gunneridae</taxon>
        <taxon>Pentapetalae</taxon>
        <taxon>rosids</taxon>
        <taxon>fabids</taxon>
        <taxon>Fabales</taxon>
        <taxon>Fabaceae</taxon>
        <taxon>Papilionoideae</taxon>
        <taxon>50 kb inversion clade</taxon>
        <taxon>NPAAA clade</taxon>
        <taxon>indigoferoid/millettioid clade</taxon>
        <taxon>Phaseoleae</taxon>
        <taxon>Mucuna</taxon>
    </lineage>
</organism>
<evidence type="ECO:0000313" key="2">
    <source>
        <dbReference type="EMBL" id="RDY02337.1"/>
    </source>
</evidence>
<feature type="domain" description="DUF7745" evidence="1">
    <location>
        <begin position="140"/>
        <end position="350"/>
    </location>
</feature>
<gene>
    <name evidence="2" type="ORF">CR513_14222</name>
</gene>
<sequence length="360" mass="42768">METETQYRVRQWCPIHAKIPDLQSLRHWGSCLKGQWRKAFERKHGNLLSILEVEMQPVVEALVQYYDLLVRCFTFRDFQIAPTLEEYERLLGLPLSESPHYFHRALIAKLLRVFEVEMSKEKRNRNGLEGIHKIYLEERLLIYGIILFPHLEDYIDLTAIKVFLTKKERGENPTMVILANTYYTLNYCCERRDESLRCCMHLLYLWITAHLFHSKGRTTCLVEEFKWSWVKAMSRECWAKRLNGASERIIRWYPSLNEREKMIIRCGRYPNEAINYNPELTSRQARYPIIRALPEETIMPFVIHGLEGHKGEHHRKIRHVWKNVIKSGIEWGTRSCGTSPSYKDWLTGRTKLVRLPCGEV</sequence>
<comment type="caution">
    <text evidence="2">The sequence shown here is derived from an EMBL/GenBank/DDBJ whole genome shotgun (WGS) entry which is preliminary data.</text>
</comment>
<evidence type="ECO:0000259" key="1">
    <source>
        <dbReference type="Pfam" id="PF24924"/>
    </source>
</evidence>
<proteinExistence type="predicted"/>
<dbReference type="InterPro" id="IPR056647">
    <property type="entry name" value="DUF7745"/>
</dbReference>
<dbReference type="OrthoDB" id="999756at2759"/>
<keyword evidence="3" id="KW-1185">Reference proteome</keyword>
<dbReference type="PANTHER" id="PTHR48154:SF1">
    <property type="entry name" value="PROTEIN, PUTATIVE-RELATED"/>
    <property type="match status" value="1"/>
</dbReference>
<evidence type="ECO:0000313" key="3">
    <source>
        <dbReference type="Proteomes" id="UP000257109"/>
    </source>
</evidence>
<reference evidence="2" key="1">
    <citation type="submission" date="2018-05" db="EMBL/GenBank/DDBJ databases">
        <title>Draft genome of Mucuna pruriens seed.</title>
        <authorList>
            <person name="Nnadi N.E."/>
            <person name="Vos R."/>
            <person name="Hasami M.H."/>
            <person name="Devisetty U.K."/>
            <person name="Aguiy J.C."/>
        </authorList>
    </citation>
    <scope>NUCLEOTIDE SEQUENCE [LARGE SCALE GENOMIC DNA]</scope>
    <source>
        <strain evidence="2">JCA_2017</strain>
    </source>
</reference>
<dbReference type="Pfam" id="PF24924">
    <property type="entry name" value="DUF7745"/>
    <property type="match status" value="2"/>
</dbReference>